<dbReference type="CDD" id="cd00317">
    <property type="entry name" value="cyclophilin"/>
    <property type="match status" value="1"/>
</dbReference>
<dbReference type="Gene3D" id="2.40.100.10">
    <property type="entry name" value="Cyclophilin-like"/>
    <property type="match status" value="1"/>
</dbReference>
<organism evidence="5 6">
    <name type="scientific">Sunxiuqinia elliptica</name>
    <dbReference type="NCBI Taxonomy" id="655355"/>
    <lineage>
        <taxon>Bacteria</taxon>
        <taxon>Pseudomonadati</taxon>
        <taxon>Bacteroidota</taxon>
        <taxon>Bacteroidia</taxon>
        <taxon>Marinilabiliales</taxon>
        <taxon>Prolixibacteraceae</taxon>
        <taxon>Sunxiuqinia</taxon>
    </lineage>
</organism>
<reference evidence="5 6" key="1">
    <citation type="submission" date="2019-03" db="EMBL/GenBank/DDBJ databases">
        <title>Freshwater and sediment microbial communities from various areas in North America, analyzing microbe dynamics in response to fracking.</title>
        <authorList>
            <person name="Lamendella R."/>
        </authorList>
    </citation>
    <scope>NUCLEOTIDE SEQUENCE [LARGE SCALE GENOMIC DNA]</scope>
    <source>
        <strain evidence="5 6">114D</strain>
    </source>
</reference>
<keyword evidence="3" id="KW-0732">Signal</keyword>
<dbReference type="Pfam" id="PF00160">
    <property type="entry name" value="Pro_isomerase"/>
    <property type="match status" value="1"/>
</dbReference>
<dbReference type="EC" id="5.2.1.8" evidence="3"/>
<evidence type="ECO:0000256" key="3">
    <source>
        <dbReference type="RuleBase" id="RU363019"/>
    </source>
</evidence>
<dbReference type="InterPro" id="IPR029000">
    <property type="entry name" value="Cyclophilin-like_dom_sf"/>
</dbReference>
<name>A0A4R6H8X7_9BACT</name>
<dbReference type="InterPro" id="IPR044665">
    <property type="entry name" value="E_coli_cyclophilin_A-like"/>
</dbReference>
<evidence type="ECO:0000313" key="5">
    <source>
        <dbReference type="EMBL" id="TDO04091.1"/>
    </source>
</evidence>
<dbReference type="GO" id="GO:0003755">
    <property type="term" value="F:peptidyl-prolyl cis-trans isomerase activity"/>
    <property type="evidence" value="ECO:0007669"/>
    <property type="project" value="UniProtKB-UniRule"/>
</dbReference>
<feature type="chain" id="PRO_5020872322" description="Peptidyl-prolyl cis-trans isomerase" evidence="3">
    <location>
        <begin position="21"/>
        <end position="191"/>
    </location>
</feature>
<evidence type="ECO:0000259" key="4">
    <source>
        <dbReference type="PROSITE" id="PS50072"/>
    </source>
</evidence>
<proteinExistence type="inferred from homology"/>
<feature type="signal peptide" evidence="3">
    <location>
        <begin position="1"/>
        <end position="20"/>
    </location>
</feature>
<keyword evidence="2 3" id="KW-0413">Isomerase</keyword>
<dbReference type="PANTHER" id="PTHR43246">
    <property type="entry name" value="PEPTIDYL-PROLYL CIS-TRANS ISOMERASE CYP38, CHLOROPLASTIC"/>
    <property type="match status" value="1"/>
</dbReference>
<comment type="catalytic activity">
    <reaction evidence="3">
        <text>[protein]-peptidylproline (omega=180) = [protein]-peptidylproline (omega=0)</text>
        <dbReference type="Rhea" id="RHEA:16237"/>
        <dbReference type="Rhea" id="RHEA-COMP:10747"/>
        <dbReference type="Rhea" id="RHEA-COMP:10748"/>
        <dbReference type="ChEBI" id="CHEBI:83833"/>
        <dbReference type="ChEBI" id="CHEBI:83834"/>
        <dbReference type="EC" id="5.2.1.8"/>
    </reaction>
</comment>
<dbReference type="OrthoDB" id="9807797at2"/>
<dbReference type="InterPro" id="IPR002130">
    <property type="entry name" value="Cyclophilin-type_PPIase_dom"/>
</dbReference>
<dbReference type="AlphaFoldDB" id="A0A4R6H8X7"/>
<dbReference type="PRINTS" id="PR00153">
    <property type="entry name" value="CSAPPISMRASE"/>
</dbReference>
<dbReference type="Proteomes" id="UP000294848">
    <property type="component" value="Unassembled WGS sequence"/>
</dbReference>
<comment type="caution">
    <text evidence="5">The sequence shown here is derived from an EMBL/GenBank/DDBJ whole genome shotgun (WGS) entry which is preliminary data.</text>
</comment>
<dbReference type="PROSITE" id="PS50072">
    <property type="entry name" value="CSA_PPIASE_2"/>
    <property type="match status" value="1"/>
</dbReference>
<dbReference type="RefSeq" id="WP_133464431.1">
    <property type="nucleotide sequence ID" value="NZ_SNWI01000002.1"/>
</dbReference>
<protein>
    <recommendedName>
        <fullName evidence="3">Peptidyl-prolyl cis-trans isomerase</fullName>
        <shortName evidence="3">PPIase</shortName>
        <ecNumber evidence="3">5.2.1.8</ecNumber>
    </recommendedName>
</protein>
<comment type="function">
    <text evidence="3">PPIases accelerate the folding of proteins. It catalyzes the cis-trans isomerization of proline imidic peptide bonds in oligopeptides.</text>
</comment>
<sequence length="191" mass="21017">MKLIGSLLVLLCLFSCQSTTKTQVQIVTNVGTIMLELYPEKAPVTVENFLQLVDGNAYENASFYRVVHMDNQPVNPVKIEVIQGGLRDDQLVETYETIKHETTNETGVKHLDGVISMARNEPGSASTEFFICIGDQPELDFGGKRNPDGQGFAAFGVVLDGMDVVRQIQQGKAAGQSLETPVMIERIERVN</sequence>
<evidence type="ECO:0000256" key="2">
    <source>
        <dbReference type="ARBA" id="ARBA00023235"/>
    </source>
</evidence>
<evidence type="ECO:0000256" key="1">
    <source>
        <dbReference type="ARBA" id="ARBA00023110"/>
    </source>
</evidence>
<comment type="similarity">
    <text evidence="3">Belongs to the cyclophilin-type PPIase family.</text>
</comment>
<dbReference type="SUPFAM" id="SSF50891">
    <property type="entry name" value="Cyclophilin-like"/>
    <property type="match status" value="1"/>
</dbReference>
<feature type="domain" description="PPIase cyclophilin-type" evidence="4">
    <location>
        <begin position="28"/>
        <end position="191"/>
    </location>
</feature>
<keyword evidence="1 3" id="KW-0697">Rotamase</keyword>
<accession>A0A4R6H8X7</accession>
<gene>
    <name evidence="5" type="ORF">DET52_102432</name>
</gene>
<evidence type="ECO:0000313" key="6">
    <source>
        <dbReference type="Proteomes" id="UP000294848"/>
    </source>
</evidence>
<dbReference type="EMBL" id="SNWI01000002">
    <property type="protein sequence ID" value="TDO04091.1"/>
    <property type="molecule type" value="Genomic_DNA"/>
</dbReference>